<keyword evidence="1" id="KW-1133">Transmembrane helix</keyword>
<name>A0A2A4CUH0_9RHOB</name>
<evidence type="ECO:0008006" key="4">
    <source>
        <dbReference type="Google" id="ProtNLM"/>
    </source>
</evidence>
<keyword evidence="1" id="KW-0472">Membrane</keyword>
<dbReference type="RefSeq" id="WP_096430071.1">
    <property type="nucleotide sequence ID" value="NZ_NTJD01000001.1"/>
</dbReference>
<keyword evidence="3" id="KW-1185">Reference proteome</keyword>
<evidence type="ECO:0000256" key="1">
    <source>
        <dbReference type="SAM" id="Phobius"/>
    </source>
</evidence>
<reference evidence="2 3" key="1">
    <citation type="submission" date="2017-09" db="EMBL/GenBank/DDBJ databases">
        <title>A multilocus sequence analysis scheme for characterization of bacteria in the genus Thioclava.</title>
        <authorList>
            <person name="Liu Y."/>
            <person name="Shao Z."/>
        </authorList>
    </citation>
    <scope>NUCLEOTIDE SEQUENCE [LARGE SCALE GENOMIC DNA]</scope>
    <source>
        <strain evidence="2 3">CAU 1312</strain>
    </source>
</reference>
<feature type="transmembrane region" description="Helical" evidence="1">
    <location>
        <begin position="68"/>
        <end position="87"/>
    </location>
</feature>
<feature type="transmembrane region" description="Helical" evidence="1">
    <location>
        <begin position="6"/>
        <end position="26"/>
    </location>
</feature>
<dbReference type="OrthoDB" id="7632202at2"/>
<gene>
    <name evidence="2" type="ORF">CLN94_00935</name>
</gene>
<sequence>MIGFLRLAIFAIIGLGGAYFLMSIYMRSLRREALEKEWDGAVGEGLPSRETFIDEGMAAYERSLRAKLIWLVVIVPLVLFGLVLYLMNFTK</sequence>
<evidence type="ECO:0000313" key="2">
    <source>
        <dbReference type="EMBL" id="PCD77912.1"/>
    </source>
</evidence>
<dbReference type="Proteomes" id="UP000243507">
    <property type="component" value="Unassembled WGS sequence"/>
</dbReference>
<accession>A0A2A4CUH0</accession>
<organism evidence="2 3">
    <name type="scientific">Pseudothioclava arenosa</name>
    <dbReference type="NCBI Taxonomy" id="1795308"/>
    <lineage>
        <taxon>Bacteria</taxon>
        <taxon>Pseudomonadati</taxon>
        <taxon>Pseudomonadota</taxon>
        <taxon>Alphaproteobacteria</taxon>
        <taxon>Rhodobacterales</taxon>
        <taxon>Paracoccaceae</taxon>
        <taxon>Pseudothioclava</taxon>
    </lineage>
</organism>
<dbReference type="AlphaFoldDB" id="A0A2A4CUH0"/>
<protein>
    <recommendedName>
        <fullName evidence="4">Cation/multidrug efflux pump</fullName>
    </recommendedName>
</protein>
<comment type="caution">
    <text evidence="2">The sequence shown here is derived from an EMBL/GenBank/DDBJ whole genome shotgun (WGS) entry which is preliminary data.</text>
</comment>
<proteinExistence type="predicted"/>
<keyword evidence="1" id="KW-0812">Transmembrane</keyword>
<dbReference type="EMBL" id="NTJD01000001">
    <property type="protein sequence ID" value="PCD77912.1"/>
    <property type="molecule type" value="Genomic_DNA"/>
</dbReference>
<evidence type="ECO:0000313" key="3">
    <source>
        <dbReference type="Proteomes" id="UP000243507"/>
    </source>
</evidence>